<evidence type="ECO:0000313" key="3">
    <source>
        <dbReference type="Proteomes" id="UP000215914"/>
    </source>
</evidence>
<keyword evidence="1" id="KW-0812">Transmembrane</keyword>
<evidence type="ECO:0000313" key="2">
    <source>
        <dbReference type="EMBL" id="KAF5774214.1"/>
    </source>
</evidence>
<dbReference type="Proteomes" id="UP000215914">
    <property type="component" value="Unassembled WGS sequence"/>
</dbReference>
<evidence type="ECO:0000256" key="1">
    <source>
        <dbReference type="SAM" id="Phobius"/>
    </source>
</evidence>
<accession>A0A9K3ELK9</accession>
<protein>
    <submittedName>
        <fullName evidence="2">Uncharacterized protein</fullName>
    </submittedName>
</protein>
<keyword evidence="1" id="KW-1133">Transmembrane helix</keyword>
<dbReference type="EMBL" id="MNCJ02000328">
    <property type="protein sequence ID" value="KAF5774214.1"/>
    <property type="molecule type" value="Genomic_DNA"/>
</dbReference>
<keyword evidence="1" id="KW-0472">Membrane</keyword>
<feature type="transmembrane region" description="Helical" evidence="1">
    <location>
        <begin position="15"/>
        <end position="33"/>
    </location>
</feature>
<proteinExistence type="predicted"/>
<keyword evidence="3" id="KW-1185">Reference proteome</keyword>
<reference evidence="2" key="1">
    <citation type="journal article" date="2017" name="Nature">
        <title>The sunflower genome provides insights into oil metabolism, flowering and Asterid evolution.</title>
        <authorList>
            <person name="Badouin H."/>
            <person name="Gouzy J."/>
            <person name="Grassa C.J."/>
            <person name="Murat F."/>
            <person name="Staton S.E."/>
            <person name="Cottret L."/>
            <person name="Lelandais-Briere C."/>
            <person name="Owens G.L."/>
            <person name="Carrere S."/>
            <person name="Mayjonade B."/>
            <person name="Legrand L."/>
            <person name="Gill N."/>
            <person name="Kane N.C."/>
            <person name="Bowers J.E."/>
            <person name="Hubner S."/>
            <person name="Bellec A."/>
            <person name="Berard A."/>
            <person name="Berges H."/>
            <person name="Blanchet N."/>
            <person name="Boniface M.C."/>
            <person name="Brunel D."/>
            <person name="Catrice O."/>
            <person name="Chaidir N."/>
            <person name="Claudel C."/>
            <person name="Donnadieu C."/>
            <person name="Faraut T."/>
            <person name="Fievet G."/>
            <person name="Helmstetter N."/>
            <person name="King M."/>
            <person name="Knapp S.J."/>
            <person name="Lai Z."/>
            <person name="Le Paslier M.C."/>
            <person name="Lippi Y."/>
            <person name="Lorenzon L."/>
            <person name="Mandel J.R."/>
            <person name="Marage G."/>
            <person name="Marchand G."/>
            <person name="Marquand E."/>
            <person name="Bret-Mestries E."/>
            <person name="Morien E."/>
            <person name="Nambeesan S."/>
            <person name="Nguyen T."/>
            <person name="Pegot-Espagnet P."/>
            <person name="Pouilly N."/>
            <person name="Raftis F."/>
            <person name="Sallet E."/>
            <person name="Schiex T."/>
            <person name="Thomas J."/>
            <person name="Vandecasteele C."/>
            <person name="Vares D."/>
            <person name="Vear F."/>
            <person name="Vautrin S."/>
            <person name="Crespi M."/>
            <person name="Mangin B."/>
            <person name="Burke J.M."/>
            <person name="Salse J."/>
            <person name="Munos S."/>
            <person name="Vincourt P."/>
            <person name="Rieseberg L.H."/>
            <person name="Langlade N.B."/>
        </authorList>
    </citation>
    <scope>NUCLEOTIDE SEQUENCE</scope>
    <source>
        <tissue evidence="2">Leaves</tissue>
    </source>
</reference>
<reference evidence="2" key="2">
    <citation type="submission" date="2020-06" db="EMBL/GenBank/DDBJ databases">
        <title>Helianthus annuus Genome sequencing and assembly Release 2.</title>
        <authorList>
            <person name="Gouzy J."/>
            <person name="Langlade N."/>
            <person name="Munos S."/>
        </authorList>
    </citation>
    <scope>NUCLEOTIDE SEQUENCE</scope>
    <source>
        <tissue evidence="2">Leaves</tissue>
    </source>
</reference>
<dbReference type="Gramene" id="mRNA:HanXRQr2_Chr13g0597741">
    <property type="protein sequence ID" value="mRNA:HanXRQr2_Chr13g0597741"/>
    <property type="gene ID" value="HanXRQr2_Chr13g0597741"/>
</dbReference>
<dbReference type="AlphaFoldDB" id="A0A9K3ELK9"/>
<comment type="caution">
    <text evidence="2">The sequence shown here is derived from an EMBL/GenBank/DDBJ whole genome shotgun (WGS) entry which is preliminary data.</text>
</comment>
<name>A0A9K3ELK9_HELAN</name>
<organism evidence="2 3">
    <name type="scientific">Helianthus annuus</name>
    <name type="common">Common sunflower</name>
    <dbReference type="NCBI Taxonomy" id="4232"/>
    <lineage>
        <taxon>Eukaryota</taxon>
        <taxon>Viridiplantae</taxon>
        <taxon>Streptophyta</taxon>
        <taxon>Embryophyta</taxon>
        <taxon>Tracheophyta</taxon>
        <taxon>Spermatophyta</taxon>
        <taxon>Magnoliopsida</taxon>
        <taxon>eudicotyledons</taxon>
        <taxon>Gunneridae</taxon>
        <taxon>Pentapetalae</taxon>
        <taxon>asterids</taxon>
        <taxon>campanulids</taxon>
        <taxon>Asterales</taxon>
        <taxon>Asteraceae</taxon>
        <taxon>Asteroideae</taxon>
        <taxon>Heliantheae alliance</taxon>
        <taxon>Heliantheae</taxon>
        <taxon>Helianthus</taxon>
    </lineage>
</organism>
<sequence>MRTNYMQVVAFEVRLFVPRIITITVTSSWYFLLRPAGTLINSSALKPARTSSFEYKLLQ</sequence>
<gene>
    <name evidence="2" type="ORF">HanXRQr2_Chr13g0597741</name>
</gene>